<name>A0ABR2JQL5_9EUKA</name>
<dbReference type="CDD" id="cd00882">
    <property type="entry name" value="Ras_like_GTPase"/>
    <property type="match status" value="1"/>
</dbReference>
<evidence type="ECO:0000259" key="2">
    <source>
        <dbReference type="Pfam" id="PF01926"/>
    </source>
</evidence>
<proteinExistence type="predicted"/>
<reference evidence="3 4" key="1">
    <citation type="submission" date="2024-04" db="EMBL/GenBank/DDBJ databases">
        <title>Tritrichomonas musculus Genome.</title>
        <authorList>
            <person name="Alves-Ferreira E."/>
            <person name="Grigg M."/>
            <person name="Lorenzi H."/>
            <person name="Galac M."/>
        </authorList>
    </citation>
    <scope>NUCLEOTIDE SEQUENCE [LARGE SCALE GENOMIC DNA]</scope>
    <source>
        <strain evidence="3 4">EAF2021</strain>
    </source>
</reference>
<protein>
    <recommendedName>
        <fullName evidence="2">G domain-containing protein</fullName>
    </recommendedName>
</protein>
<evidence type="ECO:0000313" key="4">
    <source>
        <dbReference type="Proteomes" id="UP001470230"/>
    </source>
</evidence>
<dbReference type="InterPro" id="IPR006073">
    <property type="entry name" value="GTP-bd"/>
</dbReference>
<dbReference type="EMBL" id="JAPFFF010000010">
    <property type="protein sequence ID" value="KAK8881007.1"/>
    <property type="molecule type" value="Genomic_DNA"/>
</dbReference>
<dbReference type="Proteomes" id="UP001470230">
    <property type="component" value="Unassembled WGS sequence"/>
</dbReference>
<gene>
    <name evidence="3" type="ORF">M9Y10_003716</name>
</gene>
<keyword evidence="4" id="KW-1185">Reference proteome</keyword>
<evidence type="ECO:0000313" key="3">
    <source>
        <dbReference type="EMBL" id="KAK8881007.1"/>
    </source>
</evidence>
<dbReference type="Pfam" id="PF01926">
    <property type="entry name" value="MMR_HSR1"/>
    <property type="match status" value="1"/>
</dbReference>
<dbReference type="Gene3D" id="3.40.50.300">
    <property type="entry name" value="P-loop containing nucleotide triphosphate hydrolases"/>
    <property type="match status" value="1"/>
</dbReference>
<organism evidence="3 4">
    <name type="scientific">Tritrichomonas musculus</name>
    <dbReference type="NCBI Taxonomy" id="1915356"/>
    <lineage>
        <taxon>Eukaryota</taxon>
        <taxon>Metamonada</taxon>
        <taxon>Parabasalia</taxon>
        <taxon>Tritrichomonadida</taxon>
        <taxon>Tritrichomonadidae</taxon>
        <taxon>Tritrichomonas</taxon>
    </lineage>
</organism>
<dbReference type="InterPro" id="IPR027417">
    <property type="entry name" value="P-loop_NTPase"/>
</dbReference>
<keyword evidence="1" id="KW-0175">Coiled coil</keyword>
<feature type="domain" description="G" evidence="2">
    <location>
        <begin position="45"/>
        <end position="162"/>
    </location>
</feature>
<sequence>MFSLRHEQDDNNDINVENIGEINQLIKETEMQIVEKIRANADVPKIVFIGMTSCGKSSLLCCLSQKELLVKGEKKILHLEGEGVGTSLDSFTTVPVFKSDMNRNWVLVDCPGFEDVKGYKQEVLNAFAMDNIFQNYEGHENKYKIILVVSEGEFIANRSQKLLNSILRLEEMFSIGNKIRKNIGLVITKGDPDYEGRDYIEDLNEQIKGTENPSKELVTMCNFFLSNPDHVFAFPKPRRQDKDKQYDFDDHQRLLEFLTKDLLINPKHHISISNEAKLKLKIIREDHTKKLSNAIRNLCEKLYNIFAAESKSDEIKKWYDIIIKLMGCDIKKSKDLDLFLQENIQSNENFHDDIEEIEEYELFDEFIDKIIYSTLDTSCLNEVLQAWCLHAINELHQSFIVALNSEKTKEQKEMQERLMKESEDKIKELKEMIDRNQEERRRKEEEYLEEIRKQNAAHQENMNQFKELQKQLLQSQAERDKTINQLIKELEQERNRKPIVIQSGGGSGGRCNIC</sequence>
<comment type="caution">
    <text evidence="3">The sequence shown here is derived from an EMBL/GenBank/DDBJ whole genome shotgun (WGS) entry which is preliminary data.</text>
</comment>
<feature type="coiled-coil region" evidence="1">
    <location>
        <begin position="404"/>
        <end position="493"/>
    </location>
</feature>
<evidence type="ECO:0000256" key="1">
    <source>
        <dbReference type="SAM" id="Coils"/>
    </source>
</evidence>
<accession>A0ABR2JQL5</accession>
<dbReference type="SUPFAM" id="SSF52540">
    <property type="entry name" value="P-loop containing nucleoside triphosphate hydrolases"/>
    <property type="match status" value="1"/>
</dbReference>